<comment type="caution">
    <text evidence="3">The sequence shown here is derived from an EMBL/GenBank/DDBJ whole genome shotgun (WGS) entry which is preliminary data.</text>
</comment>
<dbReference type="GO" id="GO:0003723">
    <property type="term" value="F:RNA binding"/>
    <property type="evidence" value="ECO:0007669"/>
    <property type="project" value="TreeGrafter"/>
</dbReference>
<name>A0AAD8Y8E3_9STRA</name>
<dbReference type="GO" id="GO:0003724">
    <property type="term" value="F:RNA helicase activity"/>
    <property type="evidence" value="ECO:0007669"/>
    <property type="project" value="UniProtKB-EC"/>
</dbReference>
<accession>A0AAD8Y8E3</accession>
<dbReference type="PANTHER" id="PTHR18934:SF83">
    <property type="entry name" value="PRE-MRNA-SPLICING FACTOR ATP-DEPENDENT RNA HELICASE DHX16"/>
    <property type="match status" value="1"/>
</dbReference>
<reference evidence="3" key="1">
    <citation type="submission" date="2023-06" db="EMBL/GenBank/DDBJ databases">
        <title>Survivors Of The Sea: Transcriptome response of Skeletonema marinoi to long-term dormancy.</title>
        <authorList>
            <person name="Pinder M.I.M."/>
            <person name="Kourtchenko O."/>
            <person name="Robertson E.K."/>
            <person name="Larsson T."/>
            <person name="Maumus F."/>
            <person name="Osuna-Cruz C.M."/>
            <person name="Vancaester E."/>
            <person name="Stenow R."/>
            <person name="Vandepoele K."/>
            <person name="Ploug H."/>
            <person name="Bruchert V."/>
            <person name="Godhe A."/>
            <person name="Topel M."/>
        </authorList>
    </citation>
    <scope>NUCLEOTIDE SEQUENCE</scope>
    <source>
        <strain evidence="3">R05AC</strain>
    </source>
</reference>
<gene>
    <name evidence="3" type="ORF">QTG54_008345</name>
</gene>
<dbReference type="InterPro" id="IPR027417">
    <property type="entry name" value="P-loop_NTPase"/>
</dbReference>
<dbReference type="PANTHER" id="PTHR18934">
    <property type="entry name" value="ATP-DEPENDENT RNA HELICASE"/>
    <property type="match status" value="1"/>
</dbReference>
<organism evidence="3 4">
    <name type="scientific">Skeletonema marinoi</name>
    <dbReference type="NCBI Taxonomy" id="267567"/>
    <lineage>
        <taxon>Eukaryota</taxon>
        <taxon>Sar</taxon>
        <taxon>Stramenopiles</taxon>
        <taxon>Ochrophyta</taxon>
        <taxon>Bacillariophyta</taxon>
        <taxon>Coscinodiscophyceae</taxon>
        <taxon>Thalassiosirophycidae</taxon>
        <taxon>Thalassiosirales</taxon>
        <taxon>Skeletonemataceae</taxon>
        <taxon>Skeletonema</taxon>
        <taxon>Skeletonema marinoi-dohrnii complex</taxon>
    </lineage>
</organism>
<proteinExistence type="predicted"/>
<protein>
    <recommendedName>
        <fullName evidence="5">Helicase ATP-binding domain-containing protein</fullName>
    </recommendedName>
</protein>
<evidence type="ECO:0008006" key="5">
    <source>
        <dbReference type="Google" id="ProtNLM"/>
    </source>
</evidence>
<dbReference type="AlphaFoldDB" id="A0AAD8Y8E3"/>
<feature type="region of interest" description="Disordered" evidence="2">
    <location>
        <begin position="1"/>
        <end position="39"/>
    </location>
</feature>
<evidence type="ECO:0000256" key="2">
    <source>
        <dbReference type="SAM" id="MobiDB-lite"/>
    </source>
</evidence>
<evidence type="ECO:0000313" key="3">
    <source>
        <dbReference type="EMBL" id="KAK1741093.1"/>
    </source>
</evidence>
<feature type="region of interest" description="Disordered" evidence="2">
    <location>
        <begin position="70"/>
        <end position="94"/>
    </location>
</feature>
<evidence type="ECO:0000256" key="1">
    <source>
        <dbReference type="ARBA" id="ARBA00047984"/>
    </source>
</evidence>
<dbReference type="Gene3D" id="3.40.50.300">
    <property type="entry name" value="P-loop containing nucleotide triphosphate hydrolases"/>
    <property type="match status" value="1"/>
</dbReference>
<dbReference type="Proteomes" id="UP001224775">
    <property type="component" value="Unassembled WGS sequence"/>
</dbReference>
<dbReference type="SUPFAM" id="SSF52540">
    <property type="entry name" value="P-loop containing nucleoside triphosphate hydrolases"/>
    <property type="match status" value="1"/>
</dbReference>
<comment type="catalytic activity">
    <reaction evidence="1">
        <text>ATP + H2O = ADP + phosphate + H(+)</text>
        <dbReference type="Rhea" id="RHEA:13065"/>
        <dbReference type="ChEBI" id="CHEBI:15377"/>
        <dbReference type="ChEBI" id="CHEBI:15378"/>
        <dbReference type="ChEBI" id="CHEBI:30616"/>
        <dbReference type="ChEBI" id="CHEBI:43474"/>
        <dbReference type="ChEBI" id="CHEBI:456216"/>
        <dbReference type="EC" id="3.6.4.13"/>
    </reaction>
</comment>
<sequence>MLNPRWRRVSRVVGGGQSQMAAGLSRQGKKKLRRDGDDDDEDKYDFVFEEEQLILCVLIPIRGMIIGRRKGKHASKSYEEDDDEKEMNEDEKALEMRPATKHEKILEGRKKLPVYPYREEFLMALKEHQVLVLVGETGSGKTTQIPQYLHEVGYSDIGKIGVHNQGG</sequence>
<keyword evidence="4" id="KW-1185">Reference proteome</keyword>
<evidence type="ECO:0000313" key="4">
    <source>
        <dbReference type="Proteomes" id="UP001224775"/>
    </source>
</evidence>
<feature type="compositionally biased region" description="Acidic residues" evidence="2">
    <location>
        <begin position="79"/>
        <end position="89"/>
    </location>
</feature>
<dbReference type="GO" id="GO:0071013">
    <property type="term" value="C:catalytic step 2 spliceosome"/>
    <property type="evidence" value="ECO:0007669"/>
    <property type="project" value="TreeGrafter"/>
</dbReference>
<dbReference type="EMBL" id="JATAAI010000014">
    <property type="protein sequence ID" value="KAK1741093.1"/>
    <property type="molecule type" value="Genomic_DNA"/>
</dbReference>
<feature type="compositionally biased region" description="Basic residues" evidence="2">
    <location>
        <begin position="1"/>
        <end position="10"/>
    </location>
</feature>